<dbReference type="Pfam" id="PF08305">
    <property type="entry name" value="NPCBM"/>
    <property type="match status" value="1"/>
</dbReference>
<feature type="domain" description="Glycosyl hydrolase family 98 putative carbohydrate-binding module" evidence="3">
    <location>
        <begin position="130"/>
        <end position="257"/>
    </location>
</feature>
<proteinExistence type="predicted"/>
<feature type="domain" description="Copper amine oxidase-like N-terminal" evidence="2">
    <location>
        <begin position="56"/>
        <end position="112"/>
    </location>
</feature>
<dbReference type="InterPro" id="IPR038637">
    <property type="entry name" value="NPCBM_sf"/>
</dbReference>
<evidence type="ECO:0000256" key="1">
    <source>
        <dbReference type="SAM" id="SignalP"/>
    </source>
</evidence>
<sequence length="260" mass="28442">MKKILICTCLLFVGVGTAVAAQSSLEEIKGYLNNDIRFTLNAAPWTPKSADGQVLSPLIVDGSTYLPVRAVAEAVGLEVGWLEQEQTVELKRKADAIDPTVPYRDTAQNGPDILADFDFTQKSSDRNGPYIYLNQSIIGESIRVGTRTAIHGISSTIRAWDKQTPTEASIEFNLQGAYNKLSGFVGMHKRISKYQDGEVGILQVFGDNKLLAAFQVKDEQDAQDITVPITQVEKLKLVFTMEKGKGNEATIDFGNALVSK</sequence>
<evidence type="ECO:0000313" key="4">
    <source>
        <dbReference type="EMBL" id="MCU6792698.1"/>
    </source>
</evidence>
<keyword evidence="1" id="KW-0732">Signal</keyword>
<accession>A0ABT2UDI0</accession>
<name>A0ABT2UDI0_9BACL</name>
<dbReference type="RefSeq" id="WP_262684074.1">
    <property type="nucleotide sequence ID" value="NZ_JAOQIO010000034.1"/>
</dbReference>
<dbReference type="Pfam" id="PF07833">
    <property type="entry name" value="Cu_amine_oxidN1"/>
    <property type="match status" value="1"/>
</dbReference>
<feature type="chain" id="PRO_5046311363" evidence="1">
    <location>
        <begin position="21"/>
        <end position="260"/>
    </location>
</feature>
<dbReference type="InterPro" id="IPR013222">
    <property type="entry name" value="Glyco_hyd_98_carb-bd"/>
</dbReference>
<dbReference type="Proteomes" id="UP001652445">
    <property type="component" value="Unassembled WGS sequence"/>
</dbReference>
<dbReference type="InterPro" id="IPR012854">
    <property type="entry name" value="Cu_amine_oxidase-like_N"/>
</dbReference>
<dbReference type="EMBL" id="JAOQIO010000034">
    <property type="protein sequence ID" value="MCU6792698.1"/>
    <property type="molecule type" value="Genomic_DNA"/>
</dbReference>
<gene>
    <name evidence="4" type="ORF">OB236_11260</name>
</gene>
<dbReference type="InterPro" id="IPR008979">
    <property type="entry name" value="Galactose-bd-like_sf"/>
</dbReference>
<evidence type="ECO:0000313" key="5">
    <source>
        <dbReference type="Proteomes" id="UP001652445"/>
    </source>
</evidence>
<dbReference type="SUPFAM" id="SSF49785">
    <property type="entry name" value="Galactose-binding domain-like"/>
    <property type="match status" value="1"/>
</dbReference>
<evidence type="ECO:0000259" key="3">
    <source>
        <dbReference type="Pfam" id="PF08305"/>
    </source>
</evidence>
<organism evidence="4 5">
    <name type="scientific">Paenibacillus baimaensis</name>
    <dbReference type="NCBI Taxonomy" id="2982185"/>
    <lineage>
        <taxon>Bacteria</taxon>
        <taxon>Bacillati</taxon>
        <taxon>Bacillota</taxon>
        <taxon>Bacilli</taxon>
        <taxon>Bacillales</taxon>
        <taxon>Paenibacillaceae</taxon>
        <taxon>Paenibacillus</taxon>
    </lineage>
</organism>
<evidence type="ECO:0000259" key="2">
    <source>
        <dbReference type="Pfam" id="PF07833"/>
    </source>
</evidence>
<protein>
    <submittedName>
        <fullName evidence="4">NPCBM/NEW2 domain-containing protein</fullName>
    </submittedName>
</protein>
<dbReference type="SUPFAM" id="SSF55383">
    <property type="entry name" value="Copper amine oxidase, domain N"/>
    <property type="match status" value="1"/>
</dbReference>
<dbReference type="Gene3D" id="2.60.120.1060">
    <property type="entry name" value="NPCBM/NEW2 domain"/>
    <property type="match status" value="1"/>
</dbReference>
<comment type="caution">
    <text evidence="4">The sequence shown here is derived from an EMBL/GenBank/DDBJ whole genome shotgun (WGS) entry which is preliminary data.</text>
</comment>
<feature type="signal peptide" evidence="1">
    <location>
        <begin position="1"/>
        <end position="20"/>
    </location>
</feature>
<reference evidence="4 5" key="1">
    <citation type="submission" date="2022-09" db="EMBL/GenBank/DDBJ databases">
        <authorList>
            <person name="Han X.L."/>
            <person name="Wang Q."/>
            <person name="Lu T."/>
        </authorList>
    </citation>
    <scope>NUCLEOTIDE SEQUENCE [LARGE SCALE GENOMIC DNA]</scope>
    <source>
        <strain evidence="4 5">WQ 127069</strain>
    </source>
</reference>
<dbReference type="InterPro" id="IPR036582">
    <property type="entry name" value="Mao_N_sf"/>
</dbReference>
<keyword evidence="5" id="KW-1185">Reference proteome</keyword>